<keyword evidence="3" id="KW-1185">Reference proteome</keyword>
<organism evidence="2 3">
    <name type="scientific">Brucella grignonensis</name>
    <dbReference type="NCBI Taxonomy" id="94627"/>
    <lineage>
        <taxon>Bacteria</taxon>
        <taxon>Pseudomonadati</taxon>
        <taxon>Pseudomonadota</taxon>
        <taxon>Alphaproteobacteria</taxon>
        <taxon>Hyphomicrobiales</taxon>
        <taxon>Brucellaceae</taxon>
        <taxon>Brucella/Ochrobactrum group</taxon>
        <taxon>Brucella</taxon>
    </lineage>
</organism>
<dbReference type="GO" id="GO:0016740">
    <property type="term" value="F:transferase activity"/>
    <property type="evidence" value="ECO:0007669"/>
    <property type="project" value="UniProtKB-KW"/>
</dbReference>
<name>A0A256F6E8_9HYPH</name>
<dbReference type="EMBL" id="NNRL01000163">
    <property type="protein sequence ID" value="OYR10276.1"/>
    <property type="molecule type" value="Genomic_DNA"/>
</dbReference>
<evidence type="ECO:0000313" key="2">
    <source>
        <dbReference type="EMBL" id="OYR10276.1"/>
    </source>
</evidence>
<accession>A0A256F6E8</accession>
<evidence type="ECO:0000259" key="1">
    <source>
        <dbReference type="Pfam" id="PF04230"/>
    </source>
</evidence>
<proteinExistence type="predicted"/>
<dbReference type="OrthoDB" id="8444043at2"/>
<sequence>MAKYLLIGAVGGPNFGDEVILSSWIKLIKEFDSGAVILCDGYNPDNVAQFVGSDVYTLKPDESLWACTYSAVSEQVQGSSNSWDEIQAGFRDAGKARNVIKCVEAVRQHNIDQVHIIGGGYLNELWPANYIILLLARLIAWRSGARIIATGLGLLPTKQDDVSGLIGILSTFDSIDVRDVESFELLKALLPQQLSFSGDDALLLIDNGHIEYPLQNVDVPTLVICLQNDLFPGDDTVAGLFSTTSIELLKSYGIKNIVYAAAMSADVRAPSEMLRQQLESHGFSISSLDPKELAEDGFPVSAGGLIITSRYHPHLLAALSGFNGIAFSATGYYDTKHQAVRNMGSKWVVLHKDDIHENFHKILERELRKQTTTFNKAVSSSFVKKKKEIAGAALIQHEKPMALPFHFTDIWSDNLHSLAVSNQELVVVNQEIANLRVKLQESRILYGQEIAEISEKLKQERTEKDLILNSRMWRMTSPLRWFFSKFR</sequence>
<evidence type="ECO:0000313" key="3">
    <source>
        <dbReference type="Proteomes" id="UP000216478"/>
    </source>
</evidence>
<dbReference type="PANTHER" id="PTHR36836">
    <property type="entry name" value="COLANIC ACID BIOSYNTHESIS PROTEIN WCAK"/>
    <property type="match status" value="1"/>
</dbReference>
<reference evidence="2 3" key="1">
    <citation type="submission" date="2017-07" db="EMBL/GenBank/DDBJ databases">
        <title>Phylogenetic study on the rhizospheric bacterium Ochrobactrum sp. A44.</title>
        <authorList>
            <person name="Krzyzanowska D.M."/>
            <person name="Ossowicki A."/>
            <person name="Rajewska M."/>
            <person name="Maciag T."/>
            <person name="Kaczynski Z."/>
            <person name="Czerwicka M."/>
            <person name="Jafra S."/>
        </authorList>
    </citation>
    <scope>NUCLEOTIDE SEQUENCE [LARGE SCALE GENOMIC DNA]</scope>
    <source>
        <strain evidence="2 3">OgA9a</strain>
    </source>
</reference>
<dbReference type="InterPro" id="IPR007345">
    <property type="entry name" value="Polysacch_pyruvyl_Trfase"/>
</dbReference>
<dbReference type="Proteomes" id="UP000216478">
    <property type="component" value="Unassembled WGS sequence"/>
</dbReference>
<dbReference type="RefSeq" id="WP_094541052.1">
    <property type="nucleotide sequence ID" value="NZ_JBHEER010000018.1"/>
</dbReference>
<dbReference type="Pfam" id="PF04230">
    <property type="entry name" value="PS_pyruv_trans"/>
    <property type="match status" value="1"/>
</dbReference>
<protein>
    <submittedName>
        <fullName evidence="2">Polysaccharide pyruvyl transferase family protein</fullName>
    </submittedName>
</protein>
<feature type="domain" description="Polysaccharide pyruvyl transferase" evidence="1">
    <location>
        <begin position="14"/>
        <end position="206"/>
    </location>
</feature>
<comment type="caution">
    <text evidence="2">The sequence shown here is derived from an EMBL/GenBank/DDBJ whole genome shotgun (WGS) entry which is preliminary data.</text>
</comment>
<keyword evidence="2" id="KW-0808">Transferase</keyword>
<dbReference type="AlphaFoldDB" id="A0A256F6E8"/>
<gene>
    <name evidence="2" type="ORF">CEV33_1736</name>
</gene>
<dbReference type="PANTHER" id="PTHR36836:SF1">
    <property type="entry name" value="COLANIC ACID BIOSYNTHESIS PROTEIN WCAK"/>
    <property type="match status" value="1"/>
</dbReference>